<dbReference type="PANTHER" id="PTHR30204">
    <property type="entry name" value="REDOX-CYCLING DRUG-SENSING TRANSCRIPTIONAL ACTIVATOR SOXR"/>
    <property type="match status" value="1"/>
</dbReference>
<dbReference type="CDD" id="cd01107">
    <property type="entry name" value="HTH_BmrR"/>
    <property type="match status" value="1"/>
</dbReference>
<evidence type="ECO:0000256" key="3">
    <source>
        <dbReference type="ARBA" id="ARBA00023125"/>
    </source>
</evidence>
<dbReference type="InterPro" id="IPR047057">
    <property type="entry name" value="MerR_fam"/>
</dbReference>
<dbReference type="Proteomes" id="UP000886757">
    <property type="component" value="Unassembled WGS sequence"/>
</dbReference>
<evidence type="ECO:0000259" key="6">
    <source>
        <dbReference type="PROSITE" id="PS50937"/>
    </source>
</evidence>
<dbReference type="GO" id="GO:0003677">
    <property type="term" value="F:DNA binding"/>
    <property type="evidence" value="ECO:0007669"/>
    <property type="project" value="UniProtKB-KW"/>
</dbReference>
<keyword evidence="5" id="KW-0175">Coiled coil</keyword>
<dbReference type="SUPFAM" id="SSF46955">
    <property type="entry name" value="Putative DNA-binding domain"/>
    <property type="match status" value="1"/>
</dbReference>
<evidence type="ECO:0000256" key="2">
    <source>
        <dbReference type="ARBA" id="ARBA00023015"/>
    </source>
</evidence>
<organism evidence="7 8">
    <name type="scientific">Candidatus Choladousia intestinavium</name>
    <dbReference type="NCBI Taxonomy" id="2840727"/>
    <lineage>
        <taxon>Bacteria</taxon>
        <taxon>Bacillati</taxon>
        <taxon>Bacillota</taxon>
        <taxon>Clostridia</taxon>
        <taxon>Lachnospirales</taxon>
        <taxon>Lachnospiraceae</taxon>
        <taxon>Lachnospiraceae incertae sedis</taxon>
        <taxon>Candidatus Choladousia</taxon>
    </lineage>
</organism>
<evidence type="ECO:0000313" key="7">
    <source>
        <dbReference type="EMBL" id="HIR13514.1"/>
    </source>
</evidence>
<keyword evidence="4" id="KW-0804">Transcription</keyword>
<keyword evidence="2" id="KW-0805">Transcription regulation</keyword>
<dbReference type="GO" id="GO:0003700">
    <property type="term" value="F:DNA-binding transcription factor activity"/>
    <property type="evidence" value="ECO:0007669"/>
    <property type="project" value="InterPro"/>
</dbReference>
<dbReference type="InterPro" id="IPR009061">
    <property type="entry name" value="DNA-bd_dom_put_sf"/>
</dbReference>
<feature type="domain" description="HTH merR-type" evidence="6">
    <location>
        <begin position="1"/>
        <end position="74"/>
    </location>
</feature>
<evidence type="ECO:0000256" key="4">
    <source>
        <dbReference type="ARBA" id="ARBA00023163"/>
    </source>
</evidence>
<dbReference type="SMART" id="SM00422">
    <property type="entry name" value="HTH_MERR"/>
    <property type="match status" value="1"/>
</dbReference>
<gene>
    <name evidence="7" type="ORF">IAB31_06285</name>
</gene>
<dbReference type="InterPro" id="IPR000551">
    <property type="entry name" value="MerR-type_HTH_dom"/>
</dbReference>
<dbReference type="AlphaFoldDB" id="A0A9D1D900"/>
<reference evidence="7" key="2">
    <citation type="journal article" date="2021" name="PeerJ">
        <title>Extensive microbial diversity within the chicken gut microbiome revealed by metagenomics and culture.</title>
        <authorList>
            <person name="Gilroy R."/>
            <person name="Ravi A."/>
            <person name="Getino M."/>
            <person name="Pursley I."/>
            <person name="Horton D.L."/>
            <person name="Alikhan N.F."/>
            <person name="Baker D."/>
            <person name="Gharbi K."/>
            <person name="Hall N."/>
            <person name="Watson M."/>
            <person name="Adriaenssens E.M."/>
            <person name="Foster-Nyarko E."/>
            <person name="Jarju S."/>
            <person name="Secka A."/>
            <person name="Antonio M."/>
            <person name="Oren A."/>
            <person name="Chaudhuri R.R."/>
            <person name="La Ragione R."/>
            <person name="Hildebrand F."/>
            <person name="Pallen M.J."/>
        </authorList>
    </citation>
    <scope>NUCLEOTIDE SEQUENCE</scope>
    <source>
        <strain evidence="7">ChiSjej4B22-8148</strain>
    </source>
</reference>
<dbReference type="InterPro" id="IPR011256">
    <property type="entry name" value="Reg_factor_effector_dom_sf"/>
</dbReference>
<dbReference type="SUPFAM" id="SSF55136">
    <property type="entry name" value="Probable bacterial effector-binding domain"/>
    <property type="match status" value="1"/>
</dbReference>
<feature type="coiled-coil region" evidence="5">
    <location>
        <begin position="81"/>
        <end position="115"/>
    </location>
</feature>
<dbReference type="Pfam" id="PF06445">
    <property type="entry name" value="GyrI-like"/>
    <property type="match status" value="1"/>
</dbReference>
<dbReference type="EMBL" id="DVGK01000071">
    <property type="protein sequence ID" value="HIR13514.1"/>
    <property type="molecule type" value="Genomic_DNA"/>
</dbReference>
<dbReference type="Gene3D" id="1.10.1660.10">
    <property type="match status" value="1"/>
</dbReference>
<protein>
    <submittedName>
        <fullName evidence="7">MerR family transcriptional regulator</fullName>
    </submittedName>
</protein>
<reference evidence="7" key="1">
    <citation type="submission" date="2020-10" db="EMBL/GenBank/DDBJ databases">
        <authorList>
            <person name="Gilroy R."/>
        </authorList>
    </citation>
    <scope>NUCLEOTIDE SEQUENCE</scope>
    <source>
        <strain evidence="7">ChiSjej4B22-8148</strain>
    </source>
</reference>
<dbReference type="Gene3D" id="3.20.80.10">
    <property type="entry name" value="Regulatory factor, effector binding domain"/>
    <property type="match status" value="1"/>
</dbReference>
<evidence type="ECO:0000256" key="1">
    <source>
        <dbReference type="ARBA" id="ARBA00022491"/>
    </source>
</evidence>
<comment type="caution">
    <text evidence="7">The sequence shown here is derived from an EMBL/GenBank/DDBJ whole genome shotgun (WGS) entry which is preliminary data.</text>
</comment>
<name>A0A9D1D900_9FIRM</name>
<dbReference type="PANTHER" id="PTHR30204:SF69">
    <property type="entry name" value="MERR-FAMILY TRANSCRIPTIONAL REGULATOR"/>
    <property type="match status" value="1"/>
</dbReference>
<keyword evidence="1" id="KW-0678">Repressor</keyword>
<evidence type="ECO:0000313" key="8">
    <source>
        <dbReference type="Proteomes" id="UP000886757"/>
    </source>
</evidence>
<proteinExistence type="predicted"/>
<dbReference type="PROSITE" id="PS50937">
    <property type="entry name" value="HTH_MERR_2"/>
    <property type="match status" value="1"/>
</dbReference>
<evidence type="ECO:0000256" key="5">
    <source>
        <dbReference type="SAM" id="Coils"/>
    </source>
</evidence>
<sequence>MDKFFSIGELAKYQNISKQTLIFYDKIGLFHPAYVDPANGYRYYSSKQLDSLDTILIMKKIGFSLNEIREYMQHYNIDTSLNALKKQLTVIDNQIQELQMIRSRVVNRCEQMEQARKYKEKGSEIVTENTEAQYIFFQEVEKPYSLGEISIATKKCFALSFQKKLPTYFQSGVMVPLRHILERRYTEATLAFLPMEKGTSASNVKRLPTGRCVSLLHIGTYESIGRSYEKLLSYCRTHSLEIISDSYEFCINDYLTSFDENEYITKILFYVRERLETTFSSSIA</sequence>
<accession>A0A9D1D900</accession>
<keyword evidence="3" id="KW-0238">DNA-binding</keyword>
<dbReference type="InterPro" id="IPR029442">
    <property type="entry name" value="GyrI-like"/>
</dbReference>
<dbReference type="Pfam" id="PF13411">
    <property type="entry name" value="MerR_1"/>
    <property type="match status" value="1"/>
</dbReference>